<evidence type="ECO:0000256" key="2">
    <source>
        <dbReference type="SAM" id="Phobius"/>
    </source>
</evidence>
<protein>
    <submittedName>
        <fullName evidence="3">Uncharacterized protein</fullName>
    </submittedName>
</protein>
<dbReference type="Proteomes" id="UP000076858">
    <property type="component" value="Unassembled WGS sequence"/>
</dbReference>
<comment type="caution">
    <text evidence="3">The sequence shown here is derived from an EMBL/GenBank/DDBJ whole genome shotgun (WGS) entry which is preliminary data.</text>
</comment>
<accession>A0A0P6BVS0</accession>
<keyword evidence="4" id="KW-1185">Reference proteome</keyword>
<feature type="transmembrane region" description="Helical" evidence="2">
    <location>
        <begin position="12"/>
        <end position="35"/>
    </location>
</feature>
<keyword evidence="2" id="KW-0812">Transmembrane</keyword>
<dbReference type="AlphaFoldDB" id="A0A0P6BVS0"/>
<evidence type="ECO:0000256" key="1">
    <source>
        <dbReference type="SAM" id="MobiDB-lite"/>
    </source>
</evidence>
<proteinExistence type="predicted"/>
<sequence length="194" mass="21841">MTLSKSEIDSKASSALVLSSLSFVIVVVFVTVWLLREKISKMDKRSIWRCFKWTRKKVRKTRKVLTEKRKKKRVAKINVEVLDASKQPEEPHLYATISGNRKAKRSPSHTSNDSDFSASENAIDDNGVVSVELHTYQSVALESYKTPSMLEEVNLHAVTNLTYGSEKNVGQLLDQTTGCCIYDEVEGNGRKTPC</sequence>
<keyword evidence="2" id="KW-0472">Membrane</keyword>
<feature type="compositionally biased region" description="Polar residues" evidence="1">
    <location>
        <begin position="108"/>
        <end position="119"/>
    </location>
</feature>
<name>A0A0P6BVS0_9CRUS</name>
<keyword evidence="2" id="KW-1133">Transmembrane helix</keyword>
<dbReference type="OrthoDB" id="6375737at2759"/>
<organism evidence="3 4">
    <name type="scientific">Daphnia magna</name>
    <dbReference type="NCBI Taxonomy" id="35525"/>
    <lineage>
        <taxon>Eukaryota</taxon>
        <taxon>Metazoa</taxon>
        <taxon>Ecdysozoa</taxon>
        <taxon>Arthropoda</taxon>
        <taxon>Crustacea</taxon>
        <taxon>Branchiopoda</taxon>
        <taxon>Diplostraca</taxon>
        <taxon>Cladocera</taxon>
        <taxon>Anomopoda</taxon>
        <taxon>Daphniidae</taxon>
        <taxon>Daphnia</taxon>
    </lineage>
</organism>
<evidence type="ECO:0000313" key="3">
    <source>
        <dbReference type="EMBL" id="KZS15395.1"/>
    </source>
</evidence>
<gene>
    <name evidence="3" type="ORF">APZ42_019085</name>
</gene>
<feature type="region of interest" description="Disordered" evidence="1">
    <location>
        <begin position="97"/>
        <end position="119"/>
    </location>
</feature>
<dbReference type="EMBL" id="LRGB01000872">
    <property type="protein sequence ID" value="KZS15395.1"/>
    <property type="molecule type" value="Genomic_DNA"/>
</dbReference>
<evidence type="ECO:0000313" key="4">
    <source>
        <dbReference type="Proteomes" id="UP000076858"/>
    </source>
</evidence>
<reference evidence="3 4" key="1">
    <citation type="submission" date="2016-03" db="EMBL/GenBank/DDBJ databases">
        <title>EvidentialGene: Evidence-directed Construction of Genes on Genomes.</title>
        <authorList>
            <person name="Gilbert D.G."/>
            <person name="Choi J.-H."/>
            <person name="Mockaitis K."/>
            <person name="Colbourne J."/>
            <person name="Pfrender M."/>
        </authorList>
    </citation>
    <scope>NUCLEOTIDE SEQUENCE [LARGE SCALE GENOMIC DNA]</scope>
    <source>
        <strain evidence="3 4">Xinb3</strain>
        <tissue evidence="3">Complete organism</tissue>
    </source>
</reference>